<dbReference type="AlphaFoldDB" id="A0A976QVJ4"/>
<feature type="chain" id="PRO_5037353290" description="SfiI-subtelomeric related protein family member" evidence="2">
    <location>
        <begin position="26"/>
        <end position="1191"/>
    </location>
</feature>
<evidence type="ECO:0000313" key="3">
    <source>
        <dbReference type="EMBL" id="UKK02387.2"/>
    </source>
</evidence>
<evidence type="ECO:0008006" key="5">
    <source>
        <dbReference type="Google" id="ProtNLM"/>
    </source>
</evidence>
<name>A0A976QVJ4_THEOR</name>
<dbReference type="Proteomes" id="UP000244811">
    <property type="component" value="Chromosome 2"/>
</dbReference>
<dbReference type="PROSITE" id="PS00430">
    <property type="entry name" value="TONB_DEPENDENT_REC_1"/>
    <property type="match status" value="1"/>
</dbReference>
<evidence type="ECO:0000256" key="1">
    <source>
        <dbReference type="SAM" id="MobiDB-lite"/>
    </source>
</evidence>
<evidence type="ECO:0000313" key="4">
    <source>
        <dbReference type="Proteomes" id="UP000244811"/>
    </source>
</evidence>
<gene>
    <name evidence="3" type="ORF">MACK_001746</name>
</gene>
<dbReference type="InterPro" id="IPR010916">
    <property type="entry name" value="TonB_box_CS"/>
</dbReference>
<reference evidence="3" key="1">
    <citation type="submission" date="2022-07" db="EMBL/GenBank/DDBJ databases">
        <title>Evaluation of T. orientalis genome assembly methods using nanopore sequencing and analysis of variation between genomes.</title>
        <authorList>
            <person name="Yam J."/>
            <person name="Micallef M.L."/>
            <person name="Liu M."/>
            <person name="Djordjevic S.P."/>
            <person name="Bogema D.R."/>
            <person name="Jenkins C."/>
        </authorList>
    </citation>
    <scope>NUCLEOTIDE SEQUENCE</scope>
    <source>
        <strain evidence="3">Goon Nure</strain>
    </source>
</reference>
<organism evidence="3 4">
    <name type="scientific">Theileria orientalis</name>
    <dbReference type="NCBI Taxonomy" id="68886"/>
    <lineage>
        <taxon>Eukaryota</taxon>
        <taxon>Sar</taxon>
        <taxon>Alveolata</taxon>
        <taxon>Apicomplexa</taxon>
        <taxon>Aconoidasida</taxon>
        <taxon>Piroplasmida</taxon>
        <taxon>Theileriidae</taxon>
        <taxon>Theileria</taxon>
    </lineage>
</organism>
<dbReference type="Pfam" id="PF04385">
    <property type="entry name" value="FAINT"/>
    <property type="match status" value="2"/>
</dbReference>
<sequence>MKKNIVFRSFILNIAIAAIIEYANCSDDEKKSTSLQKKIQSHGSIRGSQLEEFGSTSTLSTLVASRQASISSKSVDSLILFSSLGESSSSETLIVTANDESLSDRVTNDATKYDKRCGGDTCEFLLSEDSKCVEVIHQRRTVWKYDPGIYGNKFPERVLINYSSKTCWIFFHDVFYILKYRCRWRIIYKEPGKATILDIKSRLHSPAYVSYYDDGLQMKTFIANEHVLFRAVTQGNRYVWVADSPFGYADKVIVKGLGSSTKKLTIHVLDGPPKEFKKLGSLMGLKNQWTEKLEDVDQKTYEECVSSNLINLDINTKNSTNQLIYTRDNETDSDVYLPIDGYFINVIRQSHGIDKLHQFKILSADNPKDYIRKAVVTYTGSNASKIVVWTIDGVKKCFRKPMRYLFWAERDCSKETSLLPVNKHPKDILIVTLNDEDDFKFDHNNTSKYVVHRYDHILQYIFAKNAKCVEVGSKNATIWRHDPKKYPEYVKEMYVNLKTKQMRFNPYFSHFIYRYGYEWLPNISNDKKRLNDSEFSIFSFGMDSVIRENDYSHYDESDIDSVIKLTFKSGVRCVELKYENRTVWIHTDDPDNGYPSSIYIHTILKVVFLEMNPELTNFYRYSDGEWKLEPLVKNENFRKSHIKVITKENDIIGENDPTKYDDVSFGLVTGFTFKGIIDIIQIKVNNTVVYQSDNATSLDYPIGIYLLGHSKKRIIWDKEKGYYMFPQKTEPKSHKYSITTKRVDYRRSYHGESVDKYDFSRGKGKHRGQSGPEENKDFTPIDIDISANQSTEQFKLEYRFETKTKIFTARKGFLIKSFRDEVGLIWVANNTSELADKIHLFFDDHANKELIYRQVDGCKKHFYKKRKAMRWALDQSVARTSVVPISEQPEDIVIFTEDDSDPSKCNKNDFRKYELHKYGQLYHYVFNPGAKCVEVKNKKKSLWRCEGNMHPKEMYIDSYSKNVNLNDFRSHFIYRYGYEWLPNISNDKKRLNDSEFSIFSFGMDSVIRENDYSHYDESDIDSVIKLTFKSGVRCVELKYENRTVWIHTDDPDNGYPSSIYIHTILKVVFLEMNPELTNFYRYSDGEWKLEPLVKNENFRKSHIKVITKENDIIGENDPTKYDDVSFGLVTGYKFSNSVDFVEMYYRGNLLFKNCNTDFRNTHSLQVYLLSFYGRILVWDHDKSFCIYPDDL</sequence>
<protein>
    <recommendedName>
        <fullName evidence="5">SfiI-subtelomeric related protein family member</fullName>
    </recommendedName>
</protein>
<feature type="signal peptide" evidence="2">
    <location>
        <begin position="1"/>
        <end position="25"/>
    </location>
</feature>
<accession>A0A976QVJ4</accession>
<feature type="region of interest" description="Disordered" evidence="1">
    <location>
        <begin position="757"/>
        <end position="779"/>
    </location>
</feature>
<evidence type="ECO:0000256" key="2">
    <source>
        <dbReference type="SAM" id="SignalP"/>
    </source>
</evidence>
<keyword evidence="2" id="KW-0732">Signal</keyword>
<dbReference type="InterPro" id="IPR007480">
    <property type="entry name" value="DUF529"/>
</dbReference>
<proteinExistence type="predicted"/>
<dbReference type="EMBL" id="CP056071">
    <property type="protein sequence ID" value="UKK02387.2"/>
    <property type="molecule type" value="Genomic_DNA"/>
</dbReference>